<name>A0A4R8DRR8_9BACT</name>
<comment type="caution">
    <text evidence="3">The sequence shown here is derived from an EMBL/GenBank/DDBJ whole genome shotgun (WGS) entry which is preliminary data.</text>
</comment>
<dbReference type="PROSITE" id="PS50943">
    <property type="entry name" value="HTH_CROC1"/>
    <property type="match status" value="1"/>
</dbReference>
<organism evidence="3 4">
    <name type="scientific">Dinghuibacter silviterrae</name>
    <dbReference type="NCBI Taxonomy" id="1539049"/>
    <lineage>
        <taxon>Bacteria</taxon>
        <taxon>Pseudomonadati</taxon>
        <taxon>Bacteroidota</taxon>
        <taxon>Chitinophagia</taxon>
        <taxon>Chitinophagales</taxon>
        <taxon>Chitinophagaceae</taxon>
        <taxon>Dinghuibacter</taxon>
    </lineage>
</organism>
<dbReference type="EMBL" id="SODV01000001">
    <property type="protein sequence ID" value="TDX00536.1"/>
    <property type="molecule type" value="Genomic_DNA"/>
</dbReference>
<proteinExistence type="predicted"/>
<dbReference type="OrthoDB" id="1122334at2"/>
<gene>
    <name evidence="3" type="ORF">EDB95_1561</name>
</gene>
<dbReference type="GO" id="GO:0003677">
    <property type="term" value="F:DNA binding"/>
    <property type="evidence" value="ECO:0007669"/>
    <property type="project" value="InterPro"/>
</dbReference>
<dbReference type="CDD" id="cd00093">
    <property type="entry name" value="HTH_XRE"/>
    <property type="match status" value="1"/>
</dbReference>
<reference evidence="3 4" key="1">
    <citation type="submission" date="2019-03" db="EMBL/GenBank/DDBJ databases">
        <title>Genomic Encyclopedia of Type Strains, Phase IV (KMG-IV): sequencing the most valuable type-strain genomes for metagenomic binning, comparative biology and taxonomic classification.</title>
        <authorList>
            <person name="Goeker M."/>
        </authorList>
    </citation>
    <scope>NUCLEOTIDE SEQUENCE [LARGE SCALE GENOMIC DNA]</scope>
    <source>
        <strain evidence="3 4">DSM 100059</strain>
    </source>
</reference>
<dbReference type="InterPro" id="IPR017507">
    <property type="entry name" value="Tscrpt_reg_HipB-like"/>
</dbReference>
<dbReference type="SMART" id="SM00530">
    <property type="entry name" value="HTH_XRE"/>
    <property type="match status" value="1"/>
</dbReference>
<protein>
    <submittedName>
        <fullName evidence="3">Y4mF family transcriptional regulator</fullName>
    </submittedName>
</protein>
<dbReference type="RefSeq" id="WP_133992289.1">
    <property type="nucleotide sequence ID" value="NZ_SODV01000001.1"/>
</dbReference>
<accession>A0A4R8DRR8</accession>
<evidence type="ECO:0000313" key="3">
    <source>
        <dbReference type="EMBL" id="TDX00536.1"/>
    </source>
</evidence>
<dbReference type="InterPro" id="IPR010982">
    <property type="entry name" value="Lambda_DNA-bd_dom_sf"/>
</dbReference>
<keyword evidence="4" id="KW-1185">Reference proteome</keyword>
<dbReference type="AlphaFoldDB" id="A0A4R8DRR8"/>
<feature type="domain" description="HTH cro/C1-type" evidence="2">
    <location>
        <begin position="8"/>
        <end position="62"/>
    </location>
</feature>
<dbReference type="Gene3D" id="1.10.260.40">
    <property type="entry name" value="lambda repressor-like DNA-binding domains"/>
    <property type="match status" value="1"/>
</dbReference>
<dbReference type="Proteomes" id="UP000294498">
    <property type="component" value="Unassembled WGS sequence"/>
</dbReference>
<dbReference type="NCBIfam" id="TIGR03070">
    <property type="entry name" value="couple_hipB"/>
    <property type="match status" value="1"/>
</dbReference>
<evidence type="ECO:0000313" key="4">
    <source>
        <dbReference type="Proteomes" id="UP000294498"/>
    </source>
</evidence>
<evidence type="ECO:0000256" key="1">
    <source>
        <dbReference type="SAM" id="MobiDB-lite"/>
    </source>
</evidence>
<feature type="region of interest" description="Disordered" evidence="1">
    <location>
        <begin position="1"/>
        <end position="24"/>
    </location>
</feature>
<dbReference type="Pfam" id="PF01381">
    <property type="entry name" value="HTH_3"/>
    <property type="match status" value="1"/>
</dbReference>
<dbReference type="SUPFAM" id="SSF47413">
    <property type="entry name" value="lambda repressor-like DNA-binding domains"/>
    <property type="match status" value="1"/>
</dbReference>
<evidence type="ECO:0000259" key="2">
    <source>
        <dbReference type="PROSITE" id="PS50943"/>
    </source>
</evidence>
<sequence length="72" mass="8189">MTPLAKVVKEKRKAHKMTQQDLSQKSGLGLRLIREIEQGKSSMRMDKVNQLLSLFGMELIPAPKSKSYEQDS</sequence>
<dbReference type="InterPro" id="IPR001387">
    <property type="entry name" value="Cro/C1-type_HTH"/>
</dbReference>